<evidence type="ECO:0000313" key="6">
    <source>
        <dbReference type="Proteomes" id="UP001165065"/>
    </source>
</evidence>
<dbReference type="Pfam" id="PF13833">
    <property type="entry name" value="EF-hand_8"/>
    <property type="match status" value="2"/>
</dbReference>
<evidence type="ECO:0000259" key="4">
    <source>
        <dbReference type="PROSITE" id="PS50222"/>
    </source>
</evidence>
<evidence type="ECO:0000256" key="3">
    <source>
        <dbReference type="ARBA" id="ARBA00022837"/>
    </source>
</evidence>
<keyword evidence="3" id="KW-0106">Calcium</keyword>
<dbReference type="GO" id="GO:0005509">
    <property type="term" value="F:calcium ion binding"/>
    <property type="evidence" value="ECO:0007669"/>
    <property type="project" value="InterPro"/>
</dbReference>
<gene>
    <name evidence="5" type="ORF">TrCOL_g9517</name>
</gene>
<proteinExistence type="predicted"/>
<dbReference type="PROSITE" id="PS50222">
    <property type="entry name" value="EF_HAND_2"/>
    <property type="match status" value="2"/>
</dbReference>
<dbReference type="PANTHER" id="PTHR23048">
    <property type="entry name" value="MYOSIN LIGHT CHAIN 1, 3"/>
    <property type="match status" value="1"/>
</dbReference>
<reference evidence="6" key="1">
    <citation type="journal article" date="2023" name="Commun. Biol.">
        <title>Genome analysis of Parmales, the sister group of diatoms, reveals the evolutionary specialization of diatoms from phago-mixotrophs to photoautotrophs.</title>
        <authorList>
            <person name="Ban H."/>
            <person name="Sato S."/>
            <person name="Yoshikawa S."/>
            <person name="Yamada K."/>
            <person name="Nakamura Y."/>
            <person name="Ichinomiya M."/>
            <person name="Sato N."/>
            <person name="Blanc-Mathieu R."/>
            <person name="Endo H."/>
            <person name="Kuwata A."/>
            <person name="Ogata H."/>
        </authorList>
    </citation>
    <scope>NUCLEOTIDE SEQUENCE [LARGE SCALE GENOMIC DNA]</scope>
</reference>
<keyword evidence="6" id="KW-1185">Reference proteome</keyword>
<dbReference type="InterPro" id="IPR050230">
    <property type="entry name" value="CALM/Myosin/TropC-like"/>
</dbReference>
<dbReference type="SMART" id="SM00054">
    <property type="entry name" value="EFh"/>
    <property type="match status" value="2"/>
</dbReference>
<evidence type="ECO:0000313" key="5">
    <source>
        <dbReference type="EMBL" id="GMI47291.1"/>
    </source>
</evidence>
<dbReference type="Gene3D" id="1.10.238.10">
    <property type="entry name" value="EF-hand"/>
    <property type="match status" value="2"/>
</dbReference>
<protein>
    <recommendedName>
        <fullName evidence="1">Calmodulin</fullName>
    </recommendedName>
</protein>
<dbReference type="InterPro" id="IPR002048">
    <property type="entry name" value="EF_hand_dom"/>
</dbReference>
<comment type="caution">
    <text evidence="5">The sequence shown here is derived from an EMBL/GenBank/DDBJ whole genome shotgun (WGS) entry which is preliminary data.</text>
</comment>
<dbReference type="FunFam" id="1.10.238.10:FF:000001">
    <property type="entry name" value="Calmodulin 1"/>
    <property type="match status" value="1"/>
</dbReference>
<accession>A0A9W7LEW5</accession>
<evidence type="ECO:0000256" key="1">
    <source>
        <dbReference type="ARBA" id="ARBA00020786"/>
    </source>
</evidence>
<dbReference type="InterPro" id="IPR018247">
    <property type="entry name" value="EF_Hand_1_Ca_BS"/>
</dbReference>
<organism evidence="5 6">
    <name type="scientific">Triparma columacea</name>
    <dbReference type="NCBI Taxonomy" id="722753"/>
    <lineage>
        <taxon>Eukaryota</taxon>
        <taxon>Sar</taxon>
        <taxon>Stramenopiles</taxon>
        <taxon>Ochrophyta</taxon>
        <taxon>Bolidophyceae</taxon>
        <taxon>Parmales</taxon>
        <taxon>Triparmaceae</taxon>
        <taxon>Triparma</taxon>
    </lineage>
</organism>
<feature type="domain" description="EF-hand" evidence="4">
    <location>
        <begin position="121"/>
        <end position="156"/>
    </location>
</feature>
<evidence type="ECO:0000256" key="2">
    <source>
        <dbReference type="ARBA" id="ARBA00022737"/>
    </source>
</evidence>
<dbReference type="EMBL" id="BRYA01000337">
    <property type="protein sequence ID" value="GMI47291.1"/>
    <property type="molecule type" value="Genomic_DNA"/>
</dbReference>
<dbReference type="PANTHER" id="PTHR23048:SF0">
    <property type="entry name" value="CALMODULIN LIKE 3"/>
    <property type="match status" value="1"/>
</dbReference>
<dbReference type="OrthoDB" id="26525at2759"/>
<dbReference type="PROSITE" id="PS00018">
    <property type="entry name" value="EF_HAND_1"/>
    <property type="match status" value="1"/>
</dbReference>
<dbReference type="AlphaFoldDB" id="A0A9W7LEW5"/>
<dbReference type="InterPro" id="IPR011992">
    <property type="entry name" value="EF-hand-dom_pair"/>
</dbReference>
<dbReference type="GO" id="GO:0016460">
    <property type="term" value="C:myosin II complex"/>
    <property type="evidence" value="ECO:0007669"/>
    <property type="project" value="TreeGrafter"/>
</dbReference>
<keyword evidence="2" id="KW-0677">Repeat</keyword>
<sequence length="164" mass="18544">METLTNDQRSEMEDIFNKVAITTGTGDENVKVISAKELGFILRSMGVFSSESEIRDMISEVDTTGSGTMAYEEFANLMCRSIRAEAEPFEEITDAFDEIGDGMYVTKENLLDAIRSIGQEITEEEVAEMLSEADVDNNGKISREDFKYLMETRHKNIEKNLKKE</sequence>
<dbReference type="SUPFAM" id="SSF47473">
    <property type="entry name" value="EF-hand"/>
    <property type="match status" value="1"/>
</dbReference>
<feature type="domain" description="EF-hand" evidence="4">
    <location>
        <begin position="49"/>
        <end position="84"/>
    </location>
</feature>
<name>A0A9W7LEW5_9STRA</name>
<dbReference type="Proteomes" id="UP001165065">
    <property type="component" value="Unassembled WGS sequence"/>
</dbReference>